<proteinExistence type="predicted"/>
<sequence>MAPELYMLDWPAEDRASLERFTETMTEVRSRIQAISGDAGGVPVPRLPRIPTAQECARVILQRRLDLRRMAGDHADMLGDPAWEMLLAIFQSDTPRSDTALFDMIGLSGRAQAGPRWVALLIDRGWLVREDAGLHLGQTGRALLERYFADF</sequence>
<organism evidence="1 2">
    <name type="scientific">Sphingomonas pseudosanguinis</name>
    <dbReference type="NCBI Taxonomy" id="413712"/>
    <lineage>
        <taxon>Bacteria</taxon>
        <taxon>Pseudomonadati</taxon>
        <taxon>Pseudomonadota</taxon>
        <taxon>Alphaproteobacteria</taxon>
        <taxon>Sphingomonadales</taxon>
        <taxon>Sphingomonadaceae</taxon>
        <taxon>Sphingomonas</taxon>
    </lineage>
</organism>
<reference evidence="1 2" key="1">
    <citation type="submission" date="2020-08" db="EMBL/GenBank/DDBJ databases">
        <title>Genomic Encyclopedia of Type Strains, Phase IV (KMG-IV): sequencing the most valuable type-strain genomes for metagenomic binning, comparative biology and taxonomic classification.</title>
        <authorList>
            <person name="Goeker M."/>
        </authorList>
    </citation>
    <scope>NUCLEOTIDE SEQUENCE [LARGE SCALE GENOMIC DNA]</scope>
    <source>
        <strain evidence="1 2">DSM 19512</strain>
    </source>
</reference>
<accession>A0A7W6F245</accession>
<dbReference type="EMBL" id="JACIDH010000001">
    <property type="protein sequence ID" value="MBB3878413.1"/>
    <property type="molecule type" value="Genomic_DNA"/>
</dbReference>
<dbReference type="AlphaFoldDB" id="A0A7W6F245"/>
<keyword evidence="2" id="KW-1185">Reference proteome</keyword>
<protein>
    <recommendedName>
        <fullName evidence="3">MarR family transcriptional regulator</fullName>
    </recommendedName>
</protein>
<evidence type="ECO:0000313" key="2">
    <source>
        <dbReference type="Proteomes" id="UP000538670"/>
    </source>
</evidence>
<dbReference type="Proteomes" id="UP000538670">
    <property type="component" value="Unassembled WGS sequence"/>
</dbReference>
<name>A0A7W6F245_9SPHN</name>
<gene>
    <name evidence="1" type="ORF">GGR48_000816</name>
</gene>
<evidence type="ECO:0008006" key="3">
    <source>
        <dbReference type="Google" id="ProtNLM"/>
    </source>
</evidence>
<comment type="caution">
    <text evidence="1">The sequence shown here is derived from an EMBL/GenBank/DDBJ whole genome shotgun (WGS) entry which is preliminary data.</text>
</comment>
<evidence type="ECO:0000313" key="1">
    <source>
        <dbReference type="EMBL" id="MBB3878413.1"/>
    </source>
</evidence>
<dbReference type="RefSeq" id="WP_183950561.1">
    <property type="nucleotide sequence ID" value="NZ_JACIDH010000001.1"/>
</dbReference>